<keyword evidence="1" id="KW-0812">Transmembrane</keyword>
<feature type="transmembrane region" description="Helical" evidence="1">
    <location>
        <begin position="409"/>
        <end position="427"/>
    </location>
</feature>
<dbReference type="EMBL" id="OVEO01000001">
    <property type="protein sequence ID" value="SPQ93322.1"/>
    <property type="molecule type" value="Genomic_DNA"/>
</dbReference>
<gene>
    <name evidence="2" type="ORF">PBRA_004823</name>
    <name evidence="3" type="ORF">PLBR_LOCUS537</name>
</gene>
<reference evidence="2 4" key="1">
    <citation type="submission" date="2015-02" db="EMBL/GenBank/DDBJ databases">
        <authorList>
            <person name="Chooi Y.-H."/>
        </authorList>
    </citation>
    <scope>NUCLEOTIDE SEQUENCE [LARGE SCALE GENOMIC DNA]</scope>
    <source>
        <strain evidence="2">E3</strain>
    </source>
</reference>
<keyword evidence="1" id="KW-1133">Transmembrane helix</keyword>
<feature type="transmembrane region" description="Helical" evidence="1">
    <location>
        <begin position="519"/>
        <end position="538"/>
    </location>
</feature>
<dbReference type="AlphaFoldDB" id="A0A0G4ILS7"/>
<sequence length="651" mass="71033">MQPSLRSDLASVAARLERTDWSSGCVPRAPYLAAGPEQRHAPRLPWCRRRARSGQWPVVPFYPLAAPLKRAPVVAPPPQEPSSDQEGLRYSRVDECSINRFRPRVVAAGRKVELMVVVRVLQSSAPISGTMASLADAIRYTMALEHTTCSDVLVVIDCPAVAPRAVAYLEKAGLLQSKCFREQTMATAHVFERRAYLDTLSNPEGAKAAAKAPPGRAGDTTLEIEHNVKPDHVPVAVVVRAAASASFNPIRAFQDQARPALTVSIPCGSIVSDDALSTLTTAMTDGTDLDAIVVVPRPVSIRSTWMSMPMIASNAFGWIVEQSMGRRQAARRAPPDVRRVSIVRSSPSPEWVTAFEPGDIVRVPDPETLEEAFGSLRNDKARLLTSFTRDLLQWTLTGMLEAMVSRVEAVLWLLNLSVIWAFVRLLLSIQRNVIVSLAFMGTAAFVIAGQIPLLTRPVHPRITLLASVWIMPALFVLGAMQYGAARGSEIARTAMDIVLKRRFPTTALHFVYDDQLADVTIVACGLWYVLATTLLAALHGRLLSLAVLLPHELVAFPGRYLSAMPFSIGVLPRHRIGCVALMWATMNAIAIVVLSSVEDPFTPRAMLVVVSIVLAGLSAVKLLLSFLNTVSRRQRSTKRTSSTTFNRASVP</sequence>
<dbReference type="Proteomes" id="UP000039324">
    <property type="component" value="Unassembled WGS sequence"/>
</dbReference>
<feature type="transmembrane region" description="Helical" evidence="1">
    <location>
        <begin position="576"/>
        <end position="594"/>
    </location>
</feature>
<dbReference type="Proteomes" id="UP000290189">
    <property type="component" value="Unassembled WGS sequence"/>
</dbReference>
<evidence type="ECO:0000313" key="3">
    <source>
        <dbReference type="EMBL" id="SPQ93322.1"/>
    </source>
</evidence>
<name>A0A0G4ILS7_PLABS</name>
<keyword evidence="1" id="KW-0472">Membrane</keyword>
<evidence type="ECO:0000313" key="4">
    <source>
        <dbReference type="Proteomes" id="UP000039324"/>
    </source>
</evidence>
<feature type="transmembrane region" description="Helical" evidence="1">
    <location>
        <begin position="606"/>
        <end position="630"/>
    </location>
</feature>
<organism evidence="2 4">
    <name type="scientific">Plasmodiophora brassicae</name>
    <name type="common">Clubroot disease agent</name>
    <dbReference type="NCBI Taxonomy" id="37360"/>
    <lineage>
        <taxon>Eukaryota</taxon>
        <taxon>Sar</taxon>
        <taxon>Rhizaria</taxon>
        <taxon>Endomyxa</taxon>
        <taxon>Phytomyxea</taxon>
        <taxon>Plasmodiophorida</taxon>
        <taxon>Plasmodiophoridae</taxon>
        <taxon>Plasmodiophora</taxon>
    </lineage>
</organism>
<geneLocation type="mitochondrion" evidence="3"/>
<protein>
    <submittedName>
        <fullName evidence="2">Uncharacterized protein</fullName>
    </submittedName>
</protein>
<reference evidence="3 5" key="2">
    <citation type="submission" date="2018-03" db="EMBL/GenBank/DDBJ databases">
        <authorList>
            <person name="Fogelqvist J."/>
        </authorList>
    </citation>
    <scope>NUCLEOTIDE SEQUENCE [LARGE SCALE GENOMIC DNA]</scope>
</reference>
<evidence type="ECO:0000256" key="1">
    <source>
        <dbReference type="SAM" id="Phobius"/>
    </source>
</evidence>
<evidence type="ECO:0000313" key="5">
    <source>
        <dbReference type="Proteomes" id="UP000290189"/>
    </source>
</evidence>
<keyword evidence="3" id="KW-0496">Mitochondrion</keyword>
<proteinExistence type="predicted"/>
<dbReference type="EMBL" id="CDSF01000046">
    <property type="protein sequence ID" value="CEO96133.1"/>
    <property type="molecule type" value="Genomic_DNA"/>
</dbReference>
<keyword evidence="4" id="KW-1185">Reference proteome</keyword>
<evidence type="ECO:0000313" key="2">
    <source>
        <dbReference type="EMBL" id="CEO96133.1"/>
    </source>
</evidence>
<feature type="transmembrane region" description="Helical" evidence="1">
    <location>
        <begin position="462"/>
        <end position="482"/>
    </location>
</feature>
<accession>A0A0G4ILS7</accession>
<feature type="transmembrane region" description="Helical" evidence="1">
    <location>
        <begin position="433"/>
        <end position="455"/>
    </location>
</feature>